<protein>
    <recommendedName>
        <fullName evidence="4">PEP-CTERM sorting domain-containing protein</fullName>
    </recommendedName>
</protein>
<dbReference type="AlphaFoldDB" id="A0A4Z0FA73"/>
<keyword evidence="3" id="KW-1185">Reference proteome</keyword>
<dbReference type="RefSeq" id="WP_135281219.1">
    <property type="nucleotide sequence ID" value="NZ_SRIO01000004.1"/>
</dbReference>
<name>A0A4Z0FA73_9GAMM</name>
<organism evidence="2 3">
    <name type="scientific">Candidatus Macondimonas diazotrophica</name>
    <dbReference type="NCBI Taxonomy" id="2305248"/>
    <lineage>
        <taxon>Bacteria</taxon>
        <taxon>Pseudomonadati</taxon>
        <taxon>Pseudomonadota</taxon>
        <taxon>Gammaproteobacteria</taxon>
        <taxon>Chromatiales</taxon>
        <taxon>Ectothiorhodospiraceae</taxon>
        <taxon>Candidatus Macondimonas</taxon>
    </lineage>
</organism>
<evidence type="ECO:0000256" key="1">
    <source>
        <dbReference type="SAM" id="SignalP"/>
    </source>
</evidence>
<evidence type="ECO:0008006" key="4">
    <source>
        <dbReference type="Google" id="ProtNLM"/>
    </source>
</evidence>
<proteinExistence type="predicted"/>
<keyword evidence="1" id="KW-0732">Signal</keyword>
<sequence length="127" mass="13575">MSLKHMPLIALLAAPVVAQAAMVELNEAELSDVNGQASYSGVLFNYAASAAWNPSYTAPYFNVTTSPVLGGVEIDTSAGLNWEVSPSWNFSMTGKNSGNTYVSKAGSGNWDPIDLSWSNTHTFVLFH</sequence>
<dbReference type="Proteomes" id="UP000297890">
    <property type="component" value="Unassembled WGS sequence"/>
</dbReference>
<gene>
    <name evidence="2" type="ORF">E4680_04625</name>
</gene>
<feature type="chain" id="PRO_5021277600" description="PEP-CTERM sorting domain-containing protein" evidence="1">
    <location>
        <begin position="21"/>
        <end position="127"/>
    </location>
</feature>
<comment type="caution">
    <text evidence="2">The sequence shown here is derived from an EMBL/GenBank/DDBJ whole genome shotgun (WGS) entry which is preliminary data.</text>
</comment>
<evidence type="ECO:0000313" key="3">
    <source>
        <dbReference type="Proteomes" id="UP000297890"/>
    </source>
</evidence>
<feature type="signal peptide" evidence="1">
    <location>
        <begin position="1"/>
        <end position="20"/>
    </location>
</feature>
<evidence type="ECO:0000313" key="2">
    <source>
        <dbReference type="EMBL" id="TFZ83339.1"/>
    </source>
</evidence>
<reference evidence="2 3" key="1">
    <citation type="journal article" date="2019" name="ISME J.">
        <title>Candidatus Macondimonas diazotrophica, a novel gammaproteobacterial genus dominating crude-oil-contaminated coastal sediments.</title>
        <authorList>
            <person name="Karthikeyan S."/>
            <person name="Konstantinidis K."/>
        </authorList>
    </citation>
    <scope>NUCLEOTIDE SEQUENCE [LARGE SCALE GENOMIC DNA]</scope>
    <source>
        <strain evidence="2 3">KTK01</strain>
    </source>
</reference>
<accession>A0A4Z0FA73</accession>
<dbReference type="EMBL" id="SRIO01000004">
    <property type="protein sequence ID" value="TFZ83339.1"/>
    <property type="molecule type" value="Genomic_DNA"/>
</dbReference>